<evidence type="ECO:0000313" key="1">
    <source>
        <dbReference type="EMBL" id="AAT89086.1"/>
    </source>
</evidence>
<dbReference type="STRING" id="281090.Lxx12420"/>
<dbReference type="Proteomes" id="UP000001306">
    <property type="component" value="Chromosome"/>
</dbReference>
<proteinExistence type="predicted"/>
<name>Q6AEV9_LEIXX</name>
<sequence>MISVIQMMHPGDVVRPYPDFTGYPAFVLSAHAAYEELIGFHELLDREIEVVYE</sequence>
<reference evidence="1 2" key="1">
    <citation type="journal article" date="2004" name="Mol. Plant Microbe Interact.">
        <title>The genome sequence of the Gram-positive sugarcane pathogen Leifsonia xyli subsp. xyli.</title>
        <authorList>
            <person name="Monteiro-Vitorello C.B."/>
            <person name="Camargo L.E.A."/>
            <person name="Van Sluys M.A."/>
            <person name="Kitajima J.P."/>
            <person name="Truffi D."/>
            <person name="do Amaral A.M."/>
            <person name="Harakava R."/>
            <person name="de Oliveira J.C.F."/>
            <person name="Wood D."/>
            <person name="de Oliveira M.C."/>
            <person name="Miyaki C.Y."/>
            <person name="Takita M.A."/>
            <person name="da Silva A.C.R."/>
            <person name="Furlan L.R."/>
            <person name="Carraro D.M."/>
            <person name="Camarotte G."/>
            <person name="Almeida N.F. Jr."/>
            <person name="Carrer H."/>
            <person name="Coutinho L.L."/>
            <person name="El-Dorry H.A."/>
            <person name="Ferro M.I.T."/>
            <person name="Gagliardi P.R."/>
            <person name="Giglioti E."/>
            <person name="Goldman M.H.S."/>
            <person name="Goldman G.H."/>
            <person name="Kimura E.T."/>
            <person name="Ferro E.S."/>
            <person name="Kuramae E.E."/>
            <person name="Lemos E.G.M."/>
            <person name="Lemos M.V.F."/>
            <person name="Mauro S.M.Z."/>
            <person name="Machado M.A."/>
            <person name="Marino C.L."/>
            <person name="Menck C.F."/>
            <person name="Nunes L.R."/>
            <person name="Oliveira R.C."/>
            <person name="Pereira G.G."/>
            <person name="Siqueira W."/>
            <person name="de Souza A.A."/>
            <person name="Tsai S.M."/>
            <person name="Zanca A.S."/>
            <person name="Simpson A.J.G."/>
            <person name="Brumbley S.M."/>
            <person name="Setubal J.C."/>
        </authorList>
    </citation>
    <scope>NUCLEOTIDE SEQUENCE [LARGE SCALE GENOMIC DNA]</scope>
    <source>
        <strain evidence="1 2">CTCB07</strain>
    </source>
</reference>
<dbReference type="Gene3D" id="3.30.470.20">
    <property type="entry name" value="ATP-grasp fold, B domain"/>
    <property type="match status" value="1"/>
</dbReference>
<protein>
    <submittedName>
        <fullName evidence="1">Uncharacterized protein</fullName>
    </submittedName>
</protein>
<keyword evidence="2" id="KW-1185">Reference proteome</keyword>
<organism evidence="1 2">
    <name type="scientific">Leifsonia xyli subsp. xyli (strain CTCB07)</name>
    <dbReference type="NCBI Taxonomy" id="281090"/>
    <lineage>
        <taxon>Bacteria</taxon>
        <taxon>Bacillati</taxon>
        <taxon>Actinomycetota</taxon>
        <taxon>Actinomycetes</taxon>
        <taxon>Micrococcales</taxon>
        <taxon>Microbacteriaceae</taxon>
        <taxon>Leifsonia</taxon>
    </lineage>
</organism>
<dbReference type="RefSeq" id="WP_011186082.1">
    <property type="nucleotide sequence ID" value="NC_006087.1"/>
</dbReference>
<evidence type="ECO:0000313" key="2">
    <source>
        <dbReference type="Proteomes" id="UP000001306"/>
    </source>
</evidence>
<dbReference type="KEGG" id="lxx:Lxx12420"/>
<dbReference type="HOGENOM" id="CLU_3063017_0_0_11"/>
<gene>
    <name evidence="1" type="ordered locus">Lxx12420</name>
</gene>
<dbReference type="AlphaFoldDB" id="Q6AEV9"/>
<dbReference type="EMBL" id="AE016822">
    <property type="protein sequence ID" value="AAT89086.1"/>
    <property type="molecule type" value="Genomic_DNA"/>
</dbReference>
<accession>Q6AEV9</accession>